<dbReference type="RefSeq" id="WP_134076824.1">
    <property type="nucleotide sequence ID" value="NZ_SOEB01000001.1"/>
</dbReference>
<reference evidence="1 2" key="1">
    <citation type="submission" date="2019-03" db="EMBL/GenBank/DDBJ databases">
        <title>Genomic Encyclopedia of Type Strains, Phase IV (KMG-IV): sequencing the most valuable type-strain genomes for metagenomic binning, comparative biology and taxonomic classification.</title>
        <authorList>
            <person name="Goeker M."/>
        </authorList>
    </citation>
    <scope>NUCLEOTIDE SEQUENCE [LARGE SCALE GENOMIC DNA]</scope>
    <source>
        <strain evidence="1 2">JA181</strain>
    </source>
</reference>
<name>A0A4R8GAV5_9RHOB</name>
<evidence type="ECO:0008006" key="3">
    <source>
        <dbReference type="Google" id="ProtNLM"/>
    </source>
</evidence>
<proteinExistence type="predicted"/>
<accession>A0A4R8GAV5</accession>
<evidence type="ECO:0000313" key="2">
    <source>
        <dbReference type="Proteomes" id="UP000295484"/>
    </source>
</evidence>
<sequence>MAGLAVAVATGIAAGCSPLPGPAPEGSAPAYLGAETTALKDGLVEVALTMRDPGGVAALDEYGRCAVARHALDTGFGFARHLRTRIGREQGGVWTADAVYMMTRTFPRGVSRVEARQEVKDCAARGVPTV</sequence>
<evidence type="ECO:0000313" key="1">
    <source>
        <dbReference type="EMBL" id="TDX33708.1"/>
    </source>
</evidence>
<dbReference type="EMBL" id="SOEB01000001">
    <property type="protein sequence ID" value="TDX33708.1"/>
    <property type="molecule type" value="Genomic_DNA"/>
</dbReference>
<dbReference type="Proteomes" id="UP000295484">
    <property type="component" value="Unassembled WGS sequence"/>
</dbReference>
<organism evidence="1 2">
    <name type="scientific">Rhodovulum visakhapatnamense</name>
    <dbReference type="NCBI Taxonomy" id="364297"/>
    <lineage>
        <taxon>Bacteria</taxon>
        <taxon>Pseudomonadati</taxon>
        <taxon>Pseudomonadota</taxon>
        <taxon>Alphaproteobacteria</taxon>
        <taxon>Rhodobacterales</taxon>
        <taxon>Paracoccaceae</taxon>
        <taxon>Rhodovulum</taxon>
    </lineage>
</organism>
<protein>
    <recommendedName>
        <fullName evidence="3">Lipoprotein</fullName>
    </recommendedName>
</protein>
<comment type="caution">
    <text evidence="1">The sequence shown here is derived from an EMBL/GenBank/DDBJ whole genome shotgun (WGS) entry which is preliminary data.</text>
</comment>
<gene>
    <name evidence="1" type="ORF">EV657_101136</name>
</gene>
<dbReference type="AlphaFoldDB" id="A0A4R8GAV5"/>